<name>A0A9D2ACD7_9BACT</name>
<gene>
    <name evidence="2" type="ORF">H9863_06475</name>
</gene>
<dbReference type="AlphaFoldDB" id="A0A9D2ACD7"/>
<dbReference type="NCBIfam" id="NF012200">
    <property type="entry name" value="choice_anch_D"/>
    <property type="match status" value="1"/>
</dbReference>
<protein>
    <submittedName>
        <fullName evidence="2">DUF1573 domain-containing protein</fullName>
    </submittedName>
</protein>
<evidence type="ECO:0000313" key="2">
    <source>
        <dbReference type="EMBL" id="HIX03745.1"/>
    </source>
</evidence>
<proteinExistence type="predicted"/>
<dbReference type="Pfam" id="PF07610">
    <property type="entry name" value="DUF1573"/>
    <property type="match status" value="2"/>
</dbReference>
<comment type="caution">
    <text evidence="2">The sequence shown here is derived from an EMBL/GenBank/DDBJ whole genome shotgun (WGS) entry which is preliminary data.</text>
</comment>
<sequence length="357" mass="39655">MKQWIFVLAVLLSGTGAAAQGILEVENKVLELASLKADDQPRTEVFAVKNTGDRPVIITRVSPMSYLLEAEWQREPLLPGRSGSIRVTFVPARLPERFDYKIMVYSNAAEKRTELRLKGNLVDNPEKPALLYHYTIDGMKFKKSNVNFGKVYTWETVKDTVRYLNTRQDAVTVGIAKDLPAHLSAEFVPARVEPGEGGMLVLTYDAKAKGDYGYCYESLPLEVNGKRDPRNRLTITATLAEDFSRLDKEELEHAPGVSFASKEADFGTIRRGEKAECRFTLTNSGERPLFIRKVKVTCGCTVATPGKEVLNPGESTDIRVVFDSTGKSGRQSKTVTVITNDPRQPETPLRIEGNVAP</sequence>
<dbReference type="Proteomes" id="UP000824202">
    <property type="component" value="Unassembled WGS sequence"/>
</dbReference>
<reference evidence="2" key="1">
    <citation type="journal article" date="2021" name="PeerJ">
        <title>Extensive microbial diversity within the chicken gut microbiome revealed by metagenomics and culture.</title>
        <authorList>
            <person name="Gilroy R."/>
            <person name="Ravi A."/>
            <person name="Getino M."/>
            <person name="Pursley I."/>
            <person name="Horton D.L."/>
            <person name="Alikhan N.F."/>
            <person name="Baker D."/>
            <person name="Gharbi K."/>
            <person name="Hall N."/>
            <person name="Watson M."/>
            <person name="Adriaenssens E.M."/>
            <person name="Foster-Nyarko E."/>
            <person name="Jarju S."/>
            <person name="Secka A."/>
            <person name="Antonio M."/>
            <person name="Oren A."/>
            <person name="Chaudhuri R.R."/>
            <person name="La Ragione R."/>
            <person name="Hildebrand F."/>
            <person name="Pallen M.J."/>
        </authorList>
    </citation>
    <scope>NUCLEOTIDE SEQUENCE</scope>
    <source>
        <strain evidence="2">23274</strain>
    </source>
</reference>
<dbReference type="EMBL" id="DXFT01000124">
    <property type="protein sequence ID" value="HIX03745.1"/>
    <property type="molecule type" value="Genomic_DNA"/>
</dbReference>
<feature type="signal peptide" evidence="1">
    <location>
        <begin position="1"/>
        <end position="19"/>
    </location>
</feature>
<dbReference type="InterPro" id="IPR013783">
    <property type="entry name" value="Ig-like_fold"/>
</dbReference>
<keyword evidence="1" id="KW-0732">Signal</keyword>
<feature type="chain" id="PRO_5038428851" evidence="1">
    <location>
        <begin position="20"/>
        <end position="357"/>
    </location>
</feature>
<dbReference type="Gene3D" id="2.60.40.10">
    <property type="entry name" value="Immunoglobulins"/>
    <property type="match status" value="3"/>
</dbReference>
<dbReference type="PANTHER" id="PTHR37833:SF1">
    <property type="entry name" value="SIGNAL PEPTIDE PROTEIN"/>
    <property type="match status" value="1"/>
</dbReference>
<dbReference type="InterPro" id="IPR011467">
    <property type="entry name" value="DUF1573"/>
</dbReference>
<dbReference type="PANTHER" id="PTHR37833">
    <property type="entry name" value="LIPOPROTEIN-RELATED"/>
    <property type="match status" value="1"/>
</dbReference>
<evidence type="ECO:0000313" key="3">
    <source>
        <dbReference type="Proteomes" id="UP000824202"/>
    </source>
</evidence>
<accession>A0A9D2ACD7</accession>
<evidence type="ECO:0000256" key="1">
    <source>
        <dbReference type="SAM" id="SignalP"/>
    </source>
</evidence>
<reference evidence="2" key="2">
    <citation type="submission" date="2021-04" db="EMBL/GenBank/DDBJ databases">
        <authorList>
            <person name="Gilroy R."/>
        </authorList>
    </citation>
    <scope>NUCLEOTIDE SEQUENCE</scope>
    <source>
        <strain evidence="2">23274</strain>
    </source>
</reference>
<organism evidence="2 3">
    <name type="scientific">Candidatus Odoribacter faecigallinarum</name>
    <dbReference type="NCBI Taxonomy" id="2838706"/>
    <lineage>
        <taxon>Bacteria</taxon>
        <taxon>Pseudomonadati</taxon>
        <taxon>Bacteroidota</taxon>
        <taxon>Bacteroidia</taxon>
        <taxon>Bacteroidales</taxon>
        <taxon>Odoribacteraceae</taxon>
        <taxon>Odoribacter</taxon>
    </lineage>
</organism>